<comment type="subcellular location">
    <subcellularLocation>
        <location evidence="1">Cell membrane</location>
        <topology evidence="1">Multi-pass membrane protein</topology>
    </subcellularLocation>
</comment>
<feature type="transmembrane region" description="Helical" evidence="11">
    <location>
        <begin position="58"/>
        <end position="83"/>
    </location>
</feature>
<dbReference type="InterPro" id="IPR051163">
    <property type="entry name" value="Sodium:Solute_Symporter_SSF"/>
</dbReference>
<comment type="similarity">
    <text evidence="2">Belongs to the sodium:solute symporter (SSF) (TC 2.A.21) family.</text>
</comment>
<evidence type="ECO:0000256" key="1">
    <source>
        <dbReference type="ARBA" id="ARBA00004651"/>
    </source>
</evidence>
<proteinExistence type="inferred from homology"/>
<comment type="caution">
    <text evidence="12">The sequence shown here is derived from an EMBL/GenBank/DDBJ whole genome shotgun (WGS) entry which is preliminary data.</text>
</comment>
<keyword evidence="9 11" id="KW-0472">Membrane</keyword>
<reference evidence="12" key="2">
    <citation type="journal article" date="2018" name="Environ. Sci. Technol.">
        <title>The Toxicogenome of Hyalella azteca: A Model for Sediment Ecotoxicology and Evolutionary Toxicology.</title>
        <authorList>
            <person name="Poynton H.C."/>
            <person name="Hasenbein S."/>
            <person name="Benoit J.B."/>
            <person name="Sepulveda M.S."/>
            <person name="Poelchau M.F."/>
            <person name="Hughes D.S.T."/>
            <person name="Murali S.C."/>
            <person name="Chen S."/>
            <person name="Glastad K.M."/>
            <person name="Goodisman M.A.D."/>
            <person name="Werren J.H."/>
            <person name="Vineis J.H."/>
            <person name="Bowen J.L."/>
            <person name="Friedrich M."/>
            <person name="Jones J."/>
            <person name="Robertson H.M."/>
            <person name="Feyereisen R."/>
            <person name="Mechler-Hickson A."/>
            <person name="Mathers N."/>
            <person name="Lee C.E."/>
            <person name="Colbourne J.K."/>
            <person name="Biales A."/>
            <person name="Johnston J.S."/>
            <person name="Wellborn G.A."/>
            <person name="Rosendale A.J."/>
            <person name="Cridge A.G."/>
            <person name="Munoz-Torres M.C."/>
            <person name="Bain P.A."/>
            <person name="Manny A.R."/>
            <person name="Major K.M."/>
            <person name="Lambert F.N."/>
            <person name="Vulpe C.D."/>
            <person name="Tuck P."/>
            <person name="Blalock B.J."/>
            <person name="Lin Y.Y."/>
            <person name="Smith M.E."/>
            <person name="Ochoa-Acuna H."/>
            <person name="Chen M.M."/>
            <person name="Childers C.P."/>
            <person name="Qu J."/>
            <person name="Dugan S."/>
            <person name="Lee S.L."/>
            <person name="Chao H."/>
            <person name="Dinh H."/>
            <person name="Han Y."/>
            <person name="Doddapaneni H."/>
            <person name="Worley K.C."/>
            <person name="Muzny D.M."/>
            <person name="Gibbs R.A."/>
            <person name="Richards S."/>
        </authorList>
    </citation>
    <scope>NUCLEOTIDE SEQUENCE</scope>
    <source>
        <strain evidence="12">HAZT.00-mixed</strain>
        <tissue evidence="12">Whole organism</tissue>
    </source>
</reference>
<evidence type="ECO:0000313" key="12">
    <source>
        <dbReference type="EMBL" id="KAA0197667.1"/>
    </source>
</evidence>
<evidence type="ECO:0000256" key="9">
    <source>
        <dbReference type="ARBA" id="ARBA00023136"/>
    </source>
</evidence>
<name>A0A6A0H2R4_HYAAZ</name>
<dbReference type="Proteomes" id="UP000711488">
    <property type="component" value="Unassembled WGS sequence"/>
</dbReference>
<dbReference type="PANTHER" id="PTHR42985:SF40">
    <property type="entry name" value="LD47995P-RELATED"/>
    <property type="match status" value="1"/>
</dbReference>
<evidence type="ECO:0000256" key="3">
    <source>
        <dbReference type="ARBA" id="ARBA00022448"/>
    </source>
</evidence>
<keyword evidence="3" id="KW-0813">Transport</keyword>
<keyword evidence="6 11" id="KW-1133">Transmembrane helix</keyword>
<dbReference type="GO" id="GO:0006814">
    <property type="term" value="P:sodium ion transport"/>
    <property type="evidence" value="ECO:0007669"/>
    <property type="project" value="UniProtKB-KW"/>
</dbReference>
<dbReference type="PANTHER" id="PTHR42985">
    <property type="entry name" value="SODIUM-COUPLED MONOCARBOXYLATE TRANSPORTER"/>
    <property type="match status" value="1"/>
</dbReference>
<dbReference type="InterPro" id="IPR038377">
    <property type="entry name" value="Na/Glc_symporter_sf"/>
</dbReference>
<feature type="transmembrane region" description="Helical" evidence="11">
    <location>
        <begin position="103"/>
        <end position="128"/>
    </location>
</feature>
<keyword evidence="7" id="KW-0915">Sodium</keyword>
<evidence type="ECO:0000256" key="2">
    <source>
        <dbReference type="ARBA" id="ARBA00006434"/>
    </source>
</evidence>
<evidence type="ECO:0000256" key="6">
    <source>
        <dbReference type="ARBA" id="ARBA00022989"/>
    </source>
</evidence>
<evidence type="ECO:0000256" key="7">
    <source>
        <dbReference type="ARBA" id="ARBA00023053"/>
    </source>
</evidence>
<evidence type="ECO:0000256" key="8">
    <source>
        <dbReference type="ARBA" id="ARBA00023065"/>
    </source>
</evidence>
<evidence type="ECO:0000256" key="5">
    <source>
        <dbReference type="ARBA" id="ARBA00022692"/>
    </source>
</evidence>
<keyword evidence="10" id="KW-0739">Sodium transport</keyword>
<dbReference type="GO" id="GO:0005886">
    <property type="term" value="C:plasma membrane"/>
    <property type="evidence" value="ECO:0007669"/>
    <property type="project" value="UniProtKB-SubCell"/>
</dbReference>
<reference evidence="12" key="3">
    <citation type="submission" date="2019-06" db="EMBL/GenBank/DDBJ databases">
        <authorList>
            <person name="Poynton C."/>
            <person name="Hasenbein S."/>
            <person name="Benoit J.B."/>
            <person name="Sepulveda M.S."/>
            <person name="Poelchau M.F."/>
            <person name="Murali S.C."/>
            <person name="Chen S."/>
            <person name="Glastad K.M."/>
            <person name="Werren J.H."/>
            <person name="Vineis J.H."/>
            <person name="Bowen J.L."/>
            <person name="Friedrich M."/>
            <person name="Jones J."/>
            <person name="Robertson H.M."/>
            <person name="Feyereisen R."/>
            <person name="Mechler-Hickson A."/>
            <person name="Mathers N."/>
            <person name="Lee C.E."/>
            <person name="Colbourne J.K."/>
            <person name="Biales A."/>
            <person name="Johnston J.S."/>
            <person name="Wellborn G.A."/>
            <person name="Rosendale A.J."/>
            <person name="Cridge A.G."/>
            <person name="Munoz-Torres M.C."/>
            <person name="Bain P.A."/>
            <person name="Manny A.R."/>
            <person name="Major K.M."/>
            <person name="Lambert F.N."/>
            <person name="Vulpe C.D."/>
            <person name="Tuck P."/>
            <person name="Blalock B.J."/>
            <person name="Lin Y.-Y."/>
            <person name="Smith M.E."/>
            <person name="Ochoa-Acuna H."/>
            <person name="Chen M.-J.M."/>
            <person name="Childers C.P."/>
            <person name="Qu J."/>
            <person name="Dugan S."/>
            <person name="Lee S.L."/>
            <person name="Chao H."/>
            <person name="Dinh H."/>
            <person name="Han Y."/>
            <person name="Doddapaneni H."/>
            <person name="Worley K.C."/>
            <person name="Muzny D.M."/>
            <person name="Gibbs R.A."/>
            <person name="Richards S."/>
        </authorList>
    </citation>
    <scope>NUCLEOTIDE SEQUENCE</scope>
    <source>
        <strain evidence="12">HAZT.00-mixed</strain>
        <tissue evidence="12">Whole organism</tissue>
    </source>
</reference>
<dbReference type="InterPro" id="IPR001734">
    <property type="entry name" value="Na/solute_symporter"/>
</dbReference>
<keyword evidence="8" id="KW-0406">Ion transport</keyword>
<gene>
    <name evidence="12" type="ORF">HAZT_HAZT000605</name>
</gene>
<evidence type="ECO:0000256" key="4">
    <source>
        <dbReference type="ARBA" id="ARBA00022475"/>
    </source>
</evidence>
<evidence type="ECO:0000256" key="10">
    <source>
        <dbReference type="ARBA" id="ARBA00023201"/>
    </source>
</evidence>
<accession>A0A6A0H2R4</accession>
<evidence type="ECO:0000256" key="11">
    <source>
        <dbReference type="SAM" id="Phobius"/>
    </source>
</evidence>
<keyword evidence="4" id="KW-1003">Cell membrane</keyword>
<feature type="transmembrane region" description="Helical" evidence="11">
    <location>
        <begin position="12"/>
        <end position="37"/>
    </location>
</feature>
<dbReference type="PROSITE" id="PS50283">
    <property type="entry name" value="NA_SOLUT_SYMP_3"/>
    <property type="match status" value="1"/>
</dbReference>
<organism evidence="12">
    <name type="scientific">Hyalella azteca</name>
    <name type="common">Amphipod</name>
    <dbReference type="NCBI Taxonomy" id="294128"/>
    <lineage>
        <taxon>Eukaryota</taxon>
        <taxon>Metazoa</taxon>
        <taxon>Ecdysozoa</taxon>
        <taxon>Arthropoda</taxon>
        <taxon>Crustacea</taxon>
        <taxon>Multicrustacea</taxon>
        <taxon>Malacostraca</taxon>
        <taxon>Eumalacostraca</taxon>
        <taxon>Peracarida</taxon>
        <taxon>Amphipoda</taxon>
        <taxon>Senticaudata</taxon>
        <taxon>Talitrida</taxon>
        <taxon>Talitroidea</taxon>
        <taxon>Hyalellidae</taxon>
        <taxon>Hyalella</taxon>
    </lineage>
</organism>
<dbReference type="GO" id="GO:0015293">
    <property type="term" value="F:symporter activity"/>
    <property type="evidence" value="ECO:0007669"/>
    <property type="project" value="TreeGrafter"/>
</dbReference>
<sequence length="129" mass="14056">MKAVVWTDVFQTIVIVLGVIVIVISTTVIAGGPVQVWRIGSEYHRTDALECVKTVQVLYLNMIGVVFILTLLILGGLCIFAVYAGCDPITLGLISRKDQILPYFVIDYLGFLHGIPGLFVACLVCGTLR</sequence>
<dbReference type="Gene3D" id="1.20.1730.10">
    <property type="entry name" value="Sodium/glucose cotransporter"/>
    <property type="match status" value="2"/>
</dbReference>
<dbReference type="EMBL" id="JQDR03008077">
    <property type="protein sequence ID" value="KAA0197667.1"/>
    <property type="molecule type" value="Genomic_DNA"/>
</dbReference>
<protein>
    <submittedName>
        <fullName evidence="12">Uncharacterized protein</fullName>
    </submittedName>
</protein>
<keyword evidence="5 11" id="KW-0812">Transmembrane</keyword>
<reference evidence="12" key="1">
    <citation type="submission" date="2014-08" db="EMBL/GenBank/DDBJ databases">
        <authorList>
            <person name="Murali S."/>
            <person name="Richards S."/>
            <person name="Bandaranaike D."/>
            <person name="Bellair M."/>
            <person name="Blankenburg K."/>
            <person name="Chao H."/>
            <person name="Dinh H."/>
            <person name="Doddapaneni H."/>
            <person name="Dugan-Rocha S."/>
            <person name="Elkadiri S."/>
            <person name="Gnanaolivu R."/>
            <person name="Hughes D."/>
            <person name="Lee S."/>
            <person name="Li M."/>
            <person name="Ming W."/>
            <person name="Munidasa M."/>
            <person name="Muniz J."/>
            <person name="Nguyen L."/>
            <person name="Osuji N."/>
            <person name="Pu L.-L."/>
            <person name="Puazo M."/>
            <person name="Skinner E."/>
            <person name="Qu C."/>
            <person name="Quiroz J."/>
            <person name="Raj R."/>
            <person name="Weissenberger G."/>
            <person name="Xin Y."/>
            <person name="Zou X."/>
            <person name="Han Y."/>
            <person name="Worley K."/>
            <person name="Muzny D."/>
            <person name="Gibbs R."/>
        </authorList>
    </citation>
    <scope>NUCLEOTIDE SEQUENCE</scope>
    <source>
        <strain evidence="12">HAZT.00-mixed</strain>
        <tissue evidence="12">Whole organism</tissue>
    </source>
</reference>
<dbReference type="AlphaFoldDB" id="A0A6A0H2R4"/>